<keyword evidence="1" id="KW-0812">Transmembrane</keyword>
<feature type="transmembrane region" description="Helical" evidence="1">
    <location>
        <begin position="20"/>
        <end position="43"/>
    </location>
</feature>
<organism evidence="2 3">
    <name type="scientific">Dendrothele bispora (strain CBS 962.96)</name>
    <dbReference type="NCBI Taxonomy" id="1314807"/>
    <lineage>
        <taxon>Eukaryota</taxon>
        <taxon>Fungi</taxon>
        <taxon>Dikarya</taxon>
        <taxon>Basidiomycota</taxon>
        <taxon>Agaricomycotina</taxon>
        <taxon>Agaricomycetes</taxon>
        <taxon>Agaricomycetidae</taxon>
        <taxon>Agaricales</taxon>
        <taxon>Agaricales incertae sedis</taxon>
        <taxon>Dendrothele</taxon>
    </lineage>
</organism>
<keyword evidence="3" id="KW-1185">Reference proteome</keyword>
<dbReference type="EMBL" id="ML179167">
    <property type="protein sequence ID" value="THU96856.1"/>
    <property type="molecule type" value="Genomic_DNA"/>
</dbReference>
<keyword evidence="1" id="KW-1133">Transmembrane helix</keyword>
<evidence type="ECO:0000313" key="3">
    <source>
        <dbReference type="Proteomes" id="UP000297245"/>
    </source>
</evidence>
<reference evidence="2 3" key="1">
    <citation type="journal article" date="2019" name="Nat. Ecol. Evol.">
        <title>Megaphylogeny resolves global patterns of mushroom evolution.</title>
        <authorList>
            <person name="Varga T."/>
            <person name="Krizsan K."/>
            <person name="Foldi C."/>
            <person name="Dima B."/>
            <person name="Sanchez-Garcia M."/>
            <person name="Sanchez-Ramirez S."/>
            <person name="Szollosi G.J."/>
            <person name="Szarkandi J.G."/>
            <person name="Papp V."/>
            <person name="Albert L."/>
            <person name="Andreopoulos W."/>
            <person name="Angelini C."/>
            <person name="Antonin V."/>
            <person name="Barry K.W."/>
            <person name="Bougher N.L."/>
            <person name="Buchanan P."/>
            <person name="Buyck B."/>
            <person name="Bense V."/>
            <person name="Catcheside P."/>
            <person name="Chovatia M."/>
            <person name="Cooper J."/>
            <person name="Damon W."/>
            <person name="Desjardin D."/>
            <person name="Finy P."/>
            <person name="Geml J."/>
            <person name="Haridas S."/>
            <person name="Hughes K."/>
            <person name="Justo A."/>
            <person name="Karasinski D."/>
            <person name="Kautmanova I."/>
            <person name="Kiss B."/>
            <person name="Kocsube S."/>
            <person name="Kotiranta H."/>
            <person name="LaButti K.M."/>
            <person name="Lechner B.E."/>
            <person name="Liimatainen K."/>
            <person name="Lipzen A."/>
            <person name="Lukacs Z."/>
            <person name="Mihaltcheva S."/>
            <person name="Morgado L.N."/>
            <person name="Niskanen T."/>
            <person name="Noordeloos M.E."/>
            <person name="Ohm R.A."/>
            <person name="Ortiz-Santana B."/>
            <person name="Ovrebo C."/>
            <person name="Racz N."/>
            <person name="Riley R."/>
            <person name="Savchenko A."/>
            <person name="Shiryaev A."/>
            <person name="Soop K."/>
            <person name="Spirin V."/>
            <person name="Szebenyi C."/>
            <person name="Tomsovsky M."/>
            <person name="Tulloss R.E."/>
            <person name="Uehling J."/>
            <person name="Grigoriev I.V."/>
            <person name="Vagvolgyi C."/>
            <person name="Papp T."/>
            <person name="Martin F.M."/>
            <person name="Miettinen O."/>
            <person name="Hibbett D.S."/>
            <person name="Nagy L.G."/>
        </authorList>
    </citation>
    <scope>NUCLEOTIDE SEQUENCE [LARGE SCALE GENOMIC DNA]</scope>
    <source>
        <strain evidence="2 3">CBS 962.96</strain>
    </source>
</reference>
<gene>
    <name evidence="2" type="ORF">K435DRAFT_81276</name>
</gene>
<evidence type="ECO:0000313" key="2">
    <source>
        <dbReference type="EMBL" id="THU96856.1"/>
    </source>
</evidence>
<dbReference type="AlphaFoldDB" id="A0A4S8M3V1"/>
<keyword evidence="1" id="KW-0472">Membrane</keyword>
<name>A0A4S8M3V1_DENBC</name>
<accession>A0A4S8M3V1</accession>
<evidence type="ECO:0000256" key="1">
    <source>
        <dbReference type="SAM" id="Phobius"/>
    </source>
</evidence>
<feature type="transmembrane region" description="Helical" evidence="1">
    <location>
        <begin position="64"/>
        <end position="86"/>
    </location>
</feature>
<dbReference type="Proteomes" id="UP000297245">
    <property type="component" value="Unassembled WGS sequence"/>
</dbReference>
<proteinExistence type="predicted"/>
<sequence length="152" mass="16660">MAVKAVVQPGITVLAPLSPLRLLLVLPPVLPPVMVVAMLKTAVKQAQEPMPIPEVSLRRQIKTLVIQLLPVPSLLLLSLQPLPALLVKEPTLEMAARLVNLVMAVIPLLATILERFLLLSVTTTILMDKTRDPLLIPNLQSLSLTRPRVFLE</sequence>
<protein>
    <submittedName>
        <fullName evidence="2">Uncharacterized protein</fullName>
    </submittedName>
</protein>
<feature type="transmembrane region" description="Helical" evidence="1">
    <location>
        <begin position="98"/>
        <end position="121"/>
    </location>
</feature>